<evidence type="ECO:0000256" key="1">
    <source>
        <dbReference type="SAM" id="MobiDB-lite"/>
    </source>
</evidence>
<evidence type="ECO:0000313" key="3">
    <source>
        <dbReference type="Proteomes" id="UP001642540"/>
    </source>
</evidence>
<sequence>MLYRRRCPITSALLLTALTLIFPFGSTGNFMLHSMDSLPMTTESSILFPKQDTETESVTITSSLVYPDEGGNEKLNEEEILEMSTSIEEPPTEEGSDTVQTGRRCRGKRRGRRLEKRDSELLCK</sequence>
<protein>
    <submittedName>
        <fullName evidence="2">Uncharacterized protein</fullName>
    </submittedName>
</protein>
<comment type="caution">
    <text evidence="2">The sequence shown here is derived from an EMBL/GenBank/DDBJ whole genome shotgun (WGS) entry which is preliminary data.</text>
</comment>
<organism evidence="2 3">
    <name type="scientific">Orchesella dallaii</name>
    <dbReference type="NCBI Taxonomy" id="48710"/>
    <lineage>
        <taxon>Eukaryota</taxon>
        <taxon>Metazoa</taxon>
        <taxon>Ecdysozoa</taxon>
        <taxon>Arthropoda</taxon>
        <taxon>Hexapoda</taxon>
        <taxon>Collembola</taxon>
        <taxon>Entomobryomorpha</taxon>
        <taxon>Entomobryoidea</taxon>
        <taxon>Orchesellidae</taxon>
        <taxon>Orchesellinae</taxon>
        <taxon>Orchesella</taxon>
    </lineage>
</organism>
<dbReference type="Proteomes" id="UP001642540">
    <property type="component" value="Unassembled WGS sequence"/>
</dbReference>
<proteinExistence type="predicted"/>
<evidence type="ECO:0000313" key="2">
    <source>
        <dbReference type="EMBL" id="CAL8141061.1"/>
    </source>
</evidence>
<dbReference type="EMBL" id="CAXLJM020000144">
    <property type="protein sequence ID" value="CAL8141061.1"/>
    <property type="molecule type" value="Genomic_DNA"/>
</dbReference>
<gene>
    <name evidence="2" type="ORF">ODALV1_LOCUS28555</name>
</gene>
<reference evidence="2 3" key="1">
    <citation type="submission" date="2024-08" db="EMBL/GenBank/DDBJ databases">
        <authorList>
            <person name="Cucini C."/>
            <person name="Frati F."/>
        </authorList>
    </citation>
    <scope>NUCLEOTIDE SEQUENCE [LARGE SCALE GENOMIC DNA]</scope>
</reference>
<name>A0ABP1S100_9HEXA</name>
<feature type="region of interest" description="Disordered" evidence="1">
    <location>
        <begin position="83"/>
        <end position="111"/>
    </location>
</feature>
<keyword evidence="3" id="KW-1185">Reference proteome</keyword>
<accession>A0ABP1S100</accession>